<dbReference type="Proteomes" id="UP001177140">
    <property type="component" value="Unassembled WGS sequence"/>
</dbReference>
<proteinExistence type="predicted"/>
<evidence type="ECO:0000256" key="3">
    <source>
        <dbReference type="ARBA" id="ARBA00023010"/>
    </source>
</evidence>
<dbReference type="PROSITE" id="PS50196">
    <property type="entry name" value="RANBD1"/>
    <property type="match status" value="1"/>
</dbReference>
<keyword evidence="7" id="KW-1185">Reference proteome</keyword>
<comment type="subcellular location">
    <subcellularLocation>
        <location evidence="1">Nucleus</location>
        <location evidence="1">Nuclear pore complex</location>
    </subcellularLocation>
</comment>
<keyword evidence="2" id="KW-0509">mRNA transport</keyword>
<protein>
    <recommendedName>
        <fullName evidence="5">RanBD1 domain-containing protein</fullName>
    </recommendedName>
</protein>
<dbReference type="GO" id="GO:0005737">
    <property type="term" value="C:cytoplasm"/>
    <property type="evidence" value="ECO:0007669"/>
    <property type="project" value="TreeGrafter"/>
</dbReference>
<evidence type="ECO:0000256" key="1">
    <source>
        <dbReference type="ARBA" id="ARBA00004567"/>
    </source>
</evidence>
<comment type="caution">
    <text evidence="6">The sequence shown here is derived from an EMBL/GenBank/DDBJ whole genome shotgun (WGS) entry which is preliminary data.</text>
</comment>
<dbReference type="GO" id="GO:0051028">
    <property type="term" value="P:mRNA transport"/>
    <property type="evidence" value="ECO:0007669"/>
    <property type="project" value="UniProtKB-KW"/>
</dbReference>
<dbReference type="GO" id="GO:0005096">
    <property type="term" value="F:GTPase activator activity"/>
    <property type="evidence" value="ECO:0007669"/>
    <property type="project" value="TreeGrafter"/>
</dbReference>
<dbReference type="PANTHER" id="PTHR23138">
    <property type="entry name" value="RAN BINDING PROTEIN"/>
    <property type="match status" value="1"/>
</dbReference>
<dbReference type="GO" id="GO:0015031">
    <property type="term" value="P:protein transport"/>
    <property type="evidence" value="ECO:0007669"/>
    <property type="project" value="UniProtKB-KW"/>
</dbReference>
<keyword evidence="4" id="KW-0653">Protein transport</keyword>
<reference evidence="6" key="1">
    <citation type="submission" date="2022-03" db="EMBL/GenBank/DDBJ databases">
        <title>A functionally conserved STORR gene fusion in Papaver species that diverged 16.8 million years ago.</title>
        <authorList>
            <person name="Catania T."/>
        </authorList>
    </citation>
    <scope>NUCLEOTIDE SEQUENCE</scope>
    <source>
        <strain evidence="6">S-191538</strain>
    </source>
</reference>
<dbReference type="InterPro" id="IPR045255">
    <property type="entry name" value="RanBP1-like"/>
</dbReference>
<dbReference type="EMBL" id="JAJJMA010203426">
    <property type="protein sequence ID" value="MCL7039636.1"/>
    <property type="molecule type" value="Genomic_DNA"/>
</dbReference>
<feature type="domain" description="RanBD1" evidence="5">
    <location>
        <begin position="21"/>
        <end position="160"/>
    </location>
</feature>
<dbReference type="PANTHER" id="PTHR23138:SF87">
    <property type="entry name" value="E3 SUMO-PROTEIN LIGASE RANBP2"/>
    <property type="match status" value="1"/>
</dbReference>
<evidence type="ECO:0000259" key="5">
    <source>
        <dbReference type="PROSITE" id="PS50196"/>
    </source>
</evidence>
<dbReference type="InterPro" id="IPR011993">
    <property type="entry name" value="PH-like_dom_sf"/>
</dbReference>
<keyword evidence="3" id="KW-0811">Translocation</keyword>
<evidence type="ECO:0000313" key="7">
    <source>
        <dbReference type="Proteomes" id="UP001177140"/>
    </source>
</evidence>
<dbReference type="InterPro" id="IPR000156">
    <property type="entry name" value="Ran_bind_dom"/>
</dbReference>
<evidence type="ECO:0000256" key="2">
    <source>
        <dbReference type="ARBA" id="ARBA00022816"/>
    </source>
</evidence>
<sequence>MATTLFRCRVEREYAKGELFKFPGVIIEEDDAQMATIVVEVEDVLLDLKAKLYRFDTDTNQWKERGVGYIKLLKHKKSGKVRLVMRQSMTKKICVNHLVLPTTATTMQEHAGSEKSWLWHATDFSDGELKEEVFCVRFGTIAKAKEFHEIVVKAAESPVQESEESKEDATSFALAAADVTEMLSVGEKRDVCT</sequence>
<evidence type="ECO:0000256" key="4">
    <source>
        <dbReference type="ARBA" id="ARBA00023132"/>
    </source>
</evidence>
<dbReference type="AlphaFoldDB" id="A0AA41VE63"/>
<gene>
    <name evidence="6" type="ORF">MKW94_020765</name>
</gene>
<name>A0AA41VE63_PAPNU</name>
<organism evidence="6 7">
    <name type="scientific">Papaver nudicaule</name>
    <name type="common">Iceland poppy</name>
    <dbReference type="NCBI Taxonomy" id="74823"/>
    <lineage>
        <taxon>Eukaryota</taxon>
        <taxon>Viridiplantae</taxon>
        <taxon>Streptophyta</taxon>
        <taxon>Embryophyta</taxon>
        <taxon>Tracheophyta</taxon>
        <taxon>Spermatophyta</taxon>
        <taxon>Magnoliopsida</taxon>
        <taxon>Ranunculales</taxon>
        <taxon>Papaveraceae</taxon>
        <taxon>Papaveroideae</taxon>
        <taxon>Papaver</taxon>
    </lineage>
</organism>
<keyword evidence="2" id="KW-0813">Transport</keyword>
<dbReference type="Pfam" id="PF00638">
    <property type="entry name" value="Ran_BP1"/>
    <property type="match status" value="1"/>
</dbReference>
<accession>A0AA41VE63</accession>
<dbReference type="SMART" id="SM00160">
    <property type="entry name" value="RanBD"/>
    <property type="match status" value="1"/>
</dbReference>
<dbReference type="Gene3D" id="2.30.29.30">
    <property type="entry name" value="Pleckstrin-homology domain (PH domain)/Phosphotyrosine-binding domain (PTB)"/>
    <property type="match status" value="1"/>
</dbReference>
<keyword evidence="4" id="KW-0539">Nucleus</keyword>
<keyword evidence="4" id="KW-0906">Nuclear pore complex</keyword>
<dbReference type="SUPFAM" id="SSF50729">
    <property type="entry name" value="PH domain-like"/>
    <property type="match status" value="1"/>
</dbReference>
<evidence type="ECO:0000313" key="6">
    <source>
        <dbReference type="EMBL" id="MCL7039636.1"/>
    </source>
</evidence>
<dbReference type="GO" id="GO:0005643">
    <property type="term" value="C:nuclear pore"/>
    <property type="evidence" value="ECO:0007669"/>
    <property type="project" value="UniProtKB-SubCell"/>
</dbReference>